<organism evidence="8 9">
    <name type="scientific">Prorocentrum cordatum</name>
    <dbReference type="NCBI Taxonomy" id="2364126"/>
    <lineage>
        <taxon>Eukaryota</taxon>
        <taxon>Sar</taxon>
        <taxon>Alveolata</taxon>
        <taxon>Dinophyceae</taxon>
        <taxon>Prorocentrales</taxon>
        <taxon>Prorocentraceae</taxon>
        <taxon>Prorocentrum</taxon>
    </lineage>
</organism>
<proteinExistence type="predicted"/>
<evidence type="ECO:0000313" key="8">
    <source>
        <dbReference type="EMBL" id="CAK0861302.1"/>
    </source>
</evidence>
<dbReference type="PANTHER" id="PTHR14650">
    <property type="entry name" value="PROLYL HYDROXYLASE-RELATED"/>
    <property type="match status" value="1"/>
</dbReference>
<evidence type="ECO:0000256" key="6">
    <source>
        <dbReference type="SAM" id="MobiDB-lite"/>
    </source>
</evidence>
<reference evidence="8" key="1">
    <citation type="submission" date="2023-10" db="EMBL/GenBank/DDBJ databases">
        <authorList>
            <person name="Chen Y."/>
            <person name="Shah S."/>
            <person name="Dougan E. K."/>
            <person name="Thang M."/>
            <person name="Chan C."/>
        </authorList>
    </citation>
    <scope>NUCLEOTIDE SEQUENCE [LARGE SCALE GENOMIC DNA]</scope>
</reference>
<feature type="compositionally biased region" description="Basic and acidic residues" evidence="6">
    <location>
        <begin position="100"/>
        <end position="113"/>
    </location>
</feature>
<dbReference type="InterPro" id="IPR005123">
    <property type="entry name" value="Oxoglu/Fe-dep_dioxygenase_dom"/>
</dbReference>
<dbReference type="SMART" id="SM00702">
    <property type="entry name" value="P4Hc"/>
    <property type="match status" value="1"/>
</dbReference>
<keyword evidence="3" id="KW-0223">Dioxygenase</keyword>
<keyword evidence="5" id="KW-0408">Iron</keyword>
<dbReference type="PROSITE" id="PS51471">
    <property type="entry name" value="FE2OG_OXY"/>
    <property type="match status" value="1"/>
</dbReference>
<keyword evidence="4" id="KW-0560">Oxidoreductase</keyword>
<dbReference type="InterPro" id="IPR006620">
    <property type="entry name" value="Pro_4_hyd_alph"/>
</dbReference>
<keyword evidence="9" id="KW-1185">Reference proteome</keyword>
<evidence type="ECO:0000259" key="7">
    <source>
        <dbReference type="PROSITE" id="PS51471"/>
    </source>
</evidence>
<dbReference type="EMBL" id="CAUYUJ010016059">
    <property type="protein sequence ID" value="CAK0861302.1"/>
    <property type="molecule type" value="Genomic_DNA"/>
</dbReference>
<comment type="caution">
    <text evidence="8">The sequence shown here is derived from an EMBL/GenBank/DDBJ whole genome shotgun (WGS) entry which is preliminary data.</text>
</comment>
<dbReference type="Pfam" id="PF13640">
    <property type="entry name" value="2OG-FeII_Oxy_3"/>
    <property type="match status" value="1"/>
</dbReference>
<name>A0ABN9US59_9DINO</name>
<evidence type="ECO:0000313" key="9">
    <source>
        <dbReference type="Proteomes" id="UP001189429"/>
    </source>
</evidence>
<evidence type="ECO:0000256" key="4">
    <source>
        <dbReference type="ARBA" id="ARBA00023002"/>
    </source>
</evidence>
<feature type="compositionally biased region" description="Basic and acidic residues" evidence="6">
    <location>
        <begin position="123"/>
        <end position="138"/>
    </location>
</feature>
<evidence type="ECO:0000256" key="5">
    <source>
        <dbReference type="ARBA" id="ARBA00023004"/>
    </source>
</evidence>
<comment type="cofactor">
    <cofactor evidence="1">
        <name>L-ascorbate</name>
        <dbReference type="ChEBI" id="CHEBI:38290"/>
    </cofactor>
</comment>
<evidence type="ECO:0000256" key="3">
    <source>
        <dbReference type="ARBA" id="ARBA00022964"/>
    </source>
</evidence>
<protein>
    <recommendedName>
        <fullName evidence="7">Fe2OG dioxygenase domain-containing protein</fullName>
    </recommendedName>
</protein>
<dbReference type="Gene3D" id="2.60.120.620">
    <property type="entry name" value="q2cbj1_9rhob like domain"/>
    <property type="match status" value="1"/>
</dbReference>
<keyword evidence="2" id="KW-0479">Metal-binding</keyword>
<accession>A0ABN9US59</accession>
<sequence>MVAARGAALDHMVEEGGASTNCEEANNDAGGPDMVHAMLDSLREEAAELWHKGGGPALLEMGQPTAEYAHHLQLFTHRLLAEALQDMLNDQTEGSVEPTAPEKEPPLAADKPDPASAGLAGVLERRDKLSEVRKKDSPEESDELGQAAREHAQHVQRLLVESNLRDGKPQRTLAAASERLEEPLSWEAPEPRAGAAGPPIARPALYGNLYLTEPPLRLRCVADGFATAAECREACGHCIQGMHCMFRRGGQTSLAVSRELLGRRLGEEGCQLVCQLVERTRLRIIQDFGLPQDAPERPALFESGGLLTRLQAEWERDVWEISGEEEHVYWNAHVDKANVASYDYAALLYLSTQGEHHEGGDFAFIDADVDCVVSPRRGRLLAFTAGPENLHQVRRVTRGTRFVLAMWFTLSEKHRGD</sequence>
<dbReference type="PANTHER" id="PTHR14650:SF1">
    <property type="entry name" value="2-OXOGLUTARATE AND IRON-DEPENDENT OXYGENASE DOMAIN-CONTAINING PROTEIN 3"/>
    <property type="match status" value="1"/>
</dbReference>
<gene>
    <name evidence="8" type="ORF">PCOR1329_LOCUS50010</name>
</gene>
<dbReference type="InterPro" id="IPR044862">
    <property type="entry name" value="Pro_4_hyd_alph_FE2OG_OXY"/>
</dbReference>
<dbReference type="InterPro" id="IPR039210">
    <property type="entry name" value="OGFOD3"/>
</dbReference>
<feature type="domain" description="Fe2OG dioxygenase" evidence="7">
    <location>
        <begin position="306"/>
        <end position="410"/>
    </location>
</feature>
<dbReference type="Proteomes" id="UP001189429">
    <property type="component" value="Unassembled WGS sequence"/>
</dbReference>
<evidence type="ECO:0000256" key="2">
    <source>
        <dbReference type="ARBA" id="ARBA00022723"/>
    </source>
</evidence>
<feature type="region of interest" description="Disordered" evidence="6">
    <location>
        <begin position="91"/>
        <end position="151"/>
    </location>
</feature>
<evidence type="ECO:0000256" key="1">
    <source>
        <dbReference type="ARBA" id="ARBA00001961"/>
    </source>
</evidence>